<evidence type="ECO:0000256" key="5">
    <source>
        <dbReference type="ARBA" id="ARBA00022692"/>
    </source>
</evidence>
<feature type="transmembrane region" description="Helical" evidence="11">
    <location>
        <begin position="186"/>
        <end position="211"/>
    </location>
</feature>
<dbReference type="GO" id="GO:0045259">
    <property type="term" value="C:proton-transporting ATP synthase complex"/>
    <property type="evidence" value="ECO:0007669"/>
    <property type="project" value="UniProtKB-KW"/>
</dbReference>
<organism evidence="13 14">
    <name type="scientific">Candidatus Allocopromorpha excrementipullorum</name>
    <dbReference type="NCBI Taxonomy" id="2840743"/>
    <lineage>
        <taxon>Bacteria</taxon>
        <taxon>Bacillati</taxon>
        <taxon>Bacillota</taxon>
        <taxon>Clostridia</taxon>
        <taxon>Eubacteriales</taxon>
        <taxon>Eubacteriaceae</taxon>
        <taxon>Eubacteriaceae incertae sedis</taxon>
        <taxon>Candidatus Allocopromorpha</taxon>
    </lineage>
</organism>
<dbReference type="InterPro" id="IPR023011">
    <property type="entry name" value="ATP_synth_F0_asu_AS"/>
</dbReference>
<gene>
    <name evidence="11 13" type="primary">atpB</name>
    <name evidence="13" type="ORF">IAD25_06245</name>
</gene>
<keyword evidence="9 11" id="KW-0472">Membrane</keyword>
<dbReference type="CDD" id="cd00310">
    <property type="entry name" value="ATP-synt_Fo_a_6"/>
    <property type="match status" value="1"/>
</dbReference>
<keyword evidence="10 11" id="KW-0066">ATP synthesis</keyword>
<dbReference type="Gene3D" id="1.20.120.220">
    <property type="entry name" value="ATP synthase, F0 complex, subunit A"/>
    <property type="match status" value="1"/>
</dbReference>
<dbReference type="AlphaFoldDB" id="A0A9D1N6Y4"/>
<dbReference type="GO" id="GO:0005886">
    <property type="term" value="C:plasma membrane"/>
    <property type="evidence" value="ECO:0007669"/>
    <property type="project" value="UniProtKB-SubCell"/>
</dbReference>
<feature type="transmembrane region" description="Helical" evidence="11">
    <location>
        <begin position="103"/>
        <end position="124"/>
    </location>
</feature>
<name>A0A9D1N6Y4_9FIRM</name>
<keyword evidence="7 11" id="KW-1133">Transmembrane helix</keyword>
<protein>
    <recommendedName>
        <fullName evidence="11 12">ATP synthase subunit a</fullName>
    </recommendedName>
    <alternativeName>
        <fullName evidence="11">ATP synthase F0 sector subunit a</fullName>
    </alternativeName>
    <alternativeName>
        <fullName evidence="11">F-ATPase subunit 6</fullName>
    </alternativeName>
</protein>
<evidence type="ECO:0000256" key="11">
    <source>
        <dbReference type="HAMAP-Rule" id="MF_01393"/>
    </source>
</evidence>
<evidence type="ECO:0000256" key="6">
    <source>
        <dbReference type="ARBA" id="ARBA00022781"/>
    </source>
</evidence>
<dbReference type="GO" id="GO:0046933">
    <property type="term" value="F:proton-transporting ATP synthase activity, rotational mechanism"/>
    <property type="evidence" value="ECO:0007669"/>
    <property type="project" value="UniProtKB-UniRule"/>
</dbReference>
<comment type="caution">
    <text evidence="13">The sequence shown here is derived from an EMBL/GenBank/DDBJ whole genome shotgun (WGS) entry which is preliminary data.</text>
</comment>
<dbReference type="NCBIfam" id="TIGR01131">
    <property type="entry name" value="ATP_synt_6_or_A"/>
    <property type="match status" value="1"/>
</dbReference>
<keyword evidence="6 11" id="KW-0375">Hydrogen ion transport</keyword>
<evidence type="ECO:0000256" key="7">
    <source>
        <dbReference type="ARBA" id="ARBA00022989"/>
    </source>
</evidence>
<evidence type="ECO:0000256" key="1">
    <source>
        <dbReference type="ARBA" id="ARBA00004141"/>
    </source>
</evidence>
<comment type="similarity">
    <text evidence="2 11 12">Belongs to the ATPase A chain family.</text>
</comment>
<evidence type="ECO:0000256" key="10">
    <source>
        <dbReference type="ARBA" id="ARBA00023310"/>
    </source>
</evidence>
<keyword evidence="4 11" id="KW-0138">CF(0)</keyword>
<feature type="transmembrane region" description="Helical" evidence="11">
    <location>
        <begin position="69"/>
        <end position="88"/>
    </location>
</feature>
<evidence type="ECO:0000313" key="14">
    <source>
        <dbReference type="Proteomes" id="UP000824130"/>
    </source>
</evidence>
<keyword evidence="3 11" id="KW-0813">Transport</keyword>
<evidence type="ECO:0000256" key="3">
    <source>
        <dbReference type="ARBA" id="ARBA00022448"/>
    </source>
</evidence>
<evidence type="ECO:0000256" key="9">
    <source>
        <dbReference type="ARBA" id="ARBA00023136"/>
    </source>
</evidence>
<dbReference type="HAMAP" id="MF_01393">
    <property type="entry name" value="ATP_synth_a_bact"/>
    <property type="match status" value="1"/>
</dbReference>
<dbReference type="PANTHER" id="PTHR42823:SF3">
    <property type="entry name" value="ATP SYNTHASE SUBUNIT A, CHLOROPLASTIC"/>
    <property type="match status" value="1"/>
</dbReference>
<accession>A0A9D1N6Y4</accession>
<keyword evidence="11" id="KW-1003">Cell membrane</keyword>
<dbReference type="GO" id="GO:0042777">
    <property type="term" value="P:proton motive force-driven plasma membrane ATP synthesis"/>
    <property type="evidence" value="ECO:0007669"/>
    <property type="project" value="TreeGrafter"/>
</dbReference>
<dbReference type="InterPro" id="IPR000568">
    <property type="entry name" value="ATP_synth_F0_asu"/>
</dbReference>
<evidence type="ECO:0000313" key="13">
    <source>
        <dbReference type="EMBL" id="HIU96299.1"/>
    </source>
</evidence>
<comment type="function">
    <text evidence="11 12">Key component of the proton channel; it plays a direct role in the translocation of protons across the membrane.</text>
</comment>
<dbReference type="Proteomes" id="UP000824130">
    <property type="component" value="Unassembled WGS sequence"/>
</dbReference>
<dbReference type="InterPro" id="IPR045082">
    <property type="entry name" value="ATP_syn_F0_a_bact/chloroplast"/>
</dbReference>
<evidence type="ECO:0000256" key="2">
    <source>
        <dbReference type="ARBA" id="ARBA00006810"/>
    </source>
</evidence>
<feature type="transmembrane region" description="Helical" evidence="11">
    <location>
        <begin position="12"/>
        <end position="32"/>
    </location>
</feature>
<keyword evidence="8 11" id="KW-0406">Ion transport</keyword>
<comment type="subcellular location">
    <subcellularLocation>
        <location evidence="11 12">Cell membrane</location>
        <topology evidence="11 12">Multi-pass membrane protein</topology>
    </subcellularLocation>
    <subcellularLocation>
        <location evidence="1">Membrane</location>
        <topology evidence="1">Multi-pass membrane protein</topology>
    </subcellularLocation>
</comment>
<evidence type="ECO:0000256" key="8">
    <source>
        <dbReference type="ARBA" id="ARBA00023065"/>
    </source>
</evidence>
<evidence type="ECO:0000256" key="4">
    <source>
        <dbReference type="ARBA" id="ARBA00022547"/>
    </source>
</evidence>
<proteinExistence type="inferred from homology"/>
<dbReference type="Pfam" id="PF00119">
    <property type="entry name" value="ATP-synt_A"/>
    <property type="match status" value="1"/>
</dbReference>
<keyword evidence="5 11" id="KW-0812">Transmembrane</keyword>
<dbReference type="PROSITE" id="PS00449">
    <property type="entry name" value="ATPASE_A"/>
    <property type="match status" value="1"/>
</dbReference>
<feature type="transmembrane region" description="Helical" evidence="11">
    <location>
        <begin position="136"/>
        <end position="153"/>
    </location>
</feature>
<evidence type="ECO:0000256" key="12">
    <source>
        <dbReference type="RuleBase" id="RU000483"/>
    </source>
</evidence>
<dbReference type="PRINTS" id="PR00123">
    <property type="entry name" value="ATPASEA"/>
</dbReference>
<dbReference type="EMBL" id="DVOB01000135">
    <property type="protein sequence ID" value="HIU96299.1"/>
    <property type="molecule type" value="Genomic_DNA"/>
</dbReference>
<reference evidence="13" key="1">
    <citation type="submission" date="2020-10" db="EMBL/GenBank/DDBJ databases">
        <authorList>
            <person name="Gilroy R."/>
        </authorList>
    </citation>
    <scope>NUCLEOTIDE SEQUENCE</scope>
    <source>
        <strain evidence="13">ChiSjej4B22-8349</strain>
    </source>
</reference>
<dbReference type="InterPro" id="IPR035908">
    <property type="entry name" value="F0_ATP_A_sf"/>
</dbReference>
<reference evidence="13" key="2">
    <citation type="journal article" date="2021" name="PeerJ">
        <title>Extensive microbial diversity within the chicken gut microbiome revealed by metagenomics and culture.</title>
        <authorList>
            <person name="Gilroy R."/>
            <person name="Ravi A."/>
            <person name="Getino M."/>
            <person name="Pursley I."/>
            <person name="Horton D.L."/>
            <person name="Alikhan N.F."/>
            <person name="Baker D."/>
            <person name="Gharbi K."/>
            <person name="Hall N."/>
            <person name="Watson M."/>
            <person name="Adriaenssens E.M."/>
            <person name="Foster-Nyarko E."/>
            <person name="Jarju S."/>
            <person name="Secka A."/>
            <person name="Antonio M."/>
            <person name="Oren A."/>
            <person name="Chaudhuri R.R."/>
            <person name="La Ragione R."/>
            <person name="Hildebrand F."/>
            <person name="Pallen M.J."/>
        </authorList>
    </citation>
    <scope>NUCLEOTIDE SEQUENCE</scope>
    <source>
        <strain evidence="13">ChiSjej4B22-8349</strain>
    </source>
</reference>
<sequence>MIDALHSIGMSNGMITSAVITIILCAVSIVAGRRLQTVPSGFQNFAEWAIESLYNFFSGIMGDKACRRYFPLVATLFIYILLANYSGLLPGSGHIDGLEAPTGSINCTMAMAIIVFVTMFAVGIRSHHGLGYFKHYFKPFAFLFPLMILEDLVKPVSLTLRLYGNIFGEHTVTNSFFDLVPIGLPVVMQALSVLMGLIQALVFALLAAIYIKEAMPEDEEEHL</sequence>
<dbReference type="PANTHER" id="PTHR42823">
    <property type="entry name" value="ATP SYNTHASE SUBUNIT A, CHLOROPLASTIC"/>
    <property type="match status" value="1"/>
</dbReference>
<dbReference type="SUPFAM" id="SSF81336">
    <property type="entry name" value="F1F0 ATP synthase subunit A"/>
    <property type="match status" value="1"/>
</dbReference>